<evidence type="ECO:0000313" key="5">
    <source>
        <dbReference type="WBParaSite" id="SMUV_0000579201-mRNA-1"/>
    </source>
</evidence>
<evidence type="ECO:0000313" key="4">
    <source>
        <dbReference type="Proteomes" id="UP000046393"/>
    </source>
</evidence>
<dbReference type="SMART" id="SM00248">
    <property type="entry name" value="ANK"/>
    <property type="match status" value="7"/>
</dbReference>
<name>A0A0N5AMI4_9BILA</name>
<dbReference type="AlphaFoldDB" id="A0A0N5AMI4"/>
<accession>A0A0N5AMI4</accession>
<dbReference type="WBParaSite" id="SMUV_0000579201-mRNA-1">
    <property type="protein sequence ID" value="SMUV_0000579201-mRNA-1"/>
    <property type="gene ID" value="SMUV_0000579201"/>
</dbReference>
<organism evidence="4 5">
    <name type="scientific">Syphacia muris</name>
    <dbReference type="NCBI Taxonomy" id="451379"/>
    <lineage>
        <taxon>Eukaryota</taxon>
        <taxon>Metazoa</taxon>
        <taxon>Ecdysozoa</taxon>
        <taxon>Nematoda</taxon>
        <taxon>Chromadorea</taxon>
        <taxon>Rhabditida</taxon>
        <taxon>Spirurina</taxon>
        <taxon>Oxyuridomorpha</taxon>
        <taxon>Oxyuroidea</taxon>
        <taxon>Oxyuridae</taxon>
        <taxon>Syphacia</taxon>
    </lineage>
</organism>
<keyword evidence="2 3" id="KW-0040">ANK repeat</keyword>
<protein>
    <submittedName>
        <fullName evidence="5">ANK_REP_REGION domain-containing protein</fullName>
    </submittedName>
</protein>
<feature type="repeat" description="ANK" evidence="3">
    <location>
        <begin position="40"/>
        <end position="63"/>
    </location>
</feature>
<proteinExistence type="predicted"/>
<feature type="repeat" description="ANK" evidence="3">
    <location>
        <begin position="290"/>
        <end position="311"/>
    </location>
</feature>
<dbReference type="PANTHER" id="PTHR24198">
    <property type="entry name" value="ANKYRIN REPEAT AND PROTEIN KINASE DOMAIN-CONTAINING PROTEIN"/>
    <property type="match status" value="1"/>
</dbReference>
<dbReference type="Pfam" id="PF12796">
    <property type="entry name" value="Ank_2"/>
    <property type="match status" value="3"/>
</dbReference>
<keyword evidence="4" id="KW-1185">Reference proteome</keyword>
<dbReference type="InterPro" id="IPR002110">
    <property type="entry name" value="Ankyrin_rpt"/>
</dbReference>
<dbReference type="SUPFAM" id="SSF48403">
    <property type="entry name" value="Ankyrin repeat"/>
    <property type="match status" value="2"/>
</dbReference>
<dbReference type="GO" id="GO:0005737">
    <property type="term" value="C:cytoplasm"/>
    <property type="evidence" value="ECO:0007669"/>
    <property type="project" value="TreeGrafter"/>
</dbReference>
<dbReference type="PROSITE" id="PS50088">
    <property type="entry name" value="ANK_REPEAT"/>
    <property type="match status" value="2"/>
</dbReference>
<evidence type="ECO:0000256" key="2">
    <source>
        <dbReference type="ARBA" id="ARBA00023043"/>
    </source>
</evidence>
<evidence type="ECO:0000256" key="3">
    <source>
        <dbReference type="PROSITE-ProRule" id="PRU00023"/>
    </source>
</evidence>
<reference evidence="5" key="1">
    <citation type="submission" date="2017-02" db="UniProtKB">
        <authorList>
            <consortium name="WormBaseParasite"/>
        </authorList>
    </citation>
    <scope>IDENTIFICATION</scope>
</reference>
<keyword evidence="1" id="KW-0677">Repeat</keyword>
<dbReference type="Proteomes" id="UP000046393">
    <property type="component" value="Unplaced"/>
</dbReference>
<dbReference type="PROSITE" id="PS50297">
    <property type="entry name" value="ANK_REP_REGION"/>
    <property type="match status" value="2"/>
</dbReference>
<dbReference type="Pfam" id="PF00023">
    <property type="entry name" value="Ank"/>
    <property type="match status" value="1"/>
</dbReference>
<dbReference type="InterPro" id="IPR036770">
    <property type="entry name" value="Ankyrin_rpt-contain_sf"/>
</dbReference>
<sequence>MSLNSLSNQCCKTAFQAVRADHLECLAAMSKSDLSSRETSGQTPLHIAAKLNRLKIVDFLLKHVPETQNVISLYGENAILTAAAEGHFGVVRTLLSDGSLKTATMRAMHRDINGTSVLMLAVAYEDNDTAFWLLKRFGKALAMLPNKCLMLPLHVAAAQGNIEFIRVVTKYDSHMANFRDEFGCTACVYAIQCGSLLCLRYLVEKCRANLASVSDRGQSLLHVACLAGYPHIVQWILQRSVPNIIFWTTSHNANAIHFAAFSGCVGALRIMLKGIDKKRRKTVLALRDLRSNTPLHLTAINNHIEAAQYLV</sequence>
<dbReference type="STRING" id="451379.A0A0N5AMI4"/>
<evidence type="ECO:0000256" key="1">
    <source>
        <dbReference type="ARBA" id="ARBA00022737"/>
    </source>
</evidence>
<dbReference type="Gene3D" id="1.25.40.20">
    <property type="entry name" value="Ankyrin repeat-containing domain"/>
    <property type="match status" value="1"/>
</dbReference>
<dbReference type="PANTHER" id="PTHR24198:SF165">
    <property type="entry name" value="ANKYRIN REPEAT-CONTAINING PROTEIN-RELATED"/>
    <property type="match status" value="1"/>
</dbReference>